<evidence type="ECO:0000256" key="3">
    <source>
        <dbReference type="ARBA" id="ARBA00022833"/>
    </source>
</evidence>
<feature type="domain" description="FLYWCH-type" evidence="4">
    <location>
        <begin position="41"/>
        <end position="98"/>
    </location>
</feature>
<reference evidence="5 6" key="1">
    <citation type="submission" date="2021-06" db="EMBL/GenBank/DDBJ databases">
        <title>A haploid diamondback moth (Plutella xylostella L.) genome assembly resolves 31 chromosomes and identifies a diamide resistance mutation.</title>
        <authorList>
            <person name="Ward C.M."/>
            <person name="Perry K.D."/>
            <person name="Baker G."/>
            <person name="Powis K."/>
            <person name="Heckel D.G."/>
            <person name="Baxter S.W."/>
        </authorList>
    </citation>
    <scope>NUCLEOTIDE SEQUENCE [LARGE SCALE GENOMIC DNA]</scope>
    <source>
        <strain evidence="5 6">LV</strain>
        <tissue evidence="5">Single pupa</tissue>
    </source>
</reference>
<evidence type="ECO:0000259" key="4">
    <source>
        <dbReference type="Pfam" id="PF04500"/>
    </source>
</evidence>
<proteinExistence type="predicted"/>
<dbReference type="Proteomes" id="UP000823941">
    <property type="component" value="Chromosome 6"/>
</dbReference>
<evidence type="ECO:0000256" key="2">
    <source>
        <dbReference type="ARBA" id="ARBA00022771"/>
    </source>
</evidence>
<keyword evidence="6" id="KW-1185">Reference proteome</keyword>
<organism evidence="5 6">
    <name type="scientific">Plutella xylostella</name>
    <name type="common">Diamondback moth</name>
    <name type="synonym">Plutella maculipennis</name>
    <dbReference type="NCBI Taxonomy" id="51655"/>
    <lineage>
        <taxon>Eukaryota</taxon>
        <taxon>Metazoa</taxon>
        <taxon>Ecdysozoa</taxon>
        <taxon>Arthropoda</taxon>
        <taxon>Hexapoda</taxon>
        <taxon>Insecta</taxon>
        <taxon>Pterygota</taxon>
        <taxon>Neoptera</taxon>
        <taxon>Endopterygota</taxon>
        <taxon>Lepidoptera</taxon>
        <taxon>Glossata</taxon>
        <taxon>Ditrysia</taxon>
        <taxon>Yponomeutoidea</taxon>
        <taxon>Plutellidae</taxon>
        <taxon>Plutella</taxon>
    </lineage>
</organism>
<protein>
    <recommendedName>
        <fullName evidence="4">FLYWCH-type domain-containing protein</fullName>
    </recommendedName>
</protein>
<comment type="caution">
    <text evidence="5">The sequence shown here is derived from an EMBL/GenBank/DDBJ whole genome shotgun (WGS) entry which is preliminary data.</text>
</comment>
<sequence>MFSVTRFGNPVIIMGSYRYNRNNRYLSGPKVFWTCSPKFAVSRFGNPVILIGRYRFNKNNRSRGPSAMWFCSKSSLGCRASIKTIDNVIIKESNEHNH</sequence>
<dbReference type="InterPro" id="IPR007588">
    <property type="entry name" value="Znf_FLYWCH"/>
</dbReference>
<dbReference type="Pfam" id="PF04500">
    <property type="entry name" value="FLYWCH"/>
    <property type="match status" value="1"/>
</dbReference>
<accession>A0ABQ7QXY9</accession>
<dbReference type="Gene3D" id="2.20.25.240">
    <property type="match status" value="1"/>
</dbReference>
<evidence type="ECO:0000313" key="5">
    <source>
        <dbReference type="EMBL" id="KAG7309917.1"/>
    </source>
</evidence>
<evidence type="ECO:0000313" key="6">
    <source>
        <dbReference type="Proteomes" id="UP000823941"/>
    </source>
</evidence>
<keyword evidence="2" id="KW-0863">Zinc-finger</keyword>
<keyword evidence="1" id="KW-0479">Metal-binding</keyword>
<name>A0ABQ7QXY9_PLUXY</name>
<dbReference type="EMBL" id="JAHIBW010000006">
    <property type="protein sequence ID" value="KAG7309917.1"/>
    <property type="molecule type" value="Genomic_DNA"/>
</dbReference>
<evidence type="ECO:0000256" key="1">
    <source>
        <dbReference type="ARBA" id="ARBA00022723"/>
    </source>
</evidence>
<gene>
    <name evidence="5" type="ORF">JYU34_004431</name>
</gene>
<keyword evidence="3" id="KW-0862">Zinc</keyword>